<protein>
    <submittedName>
        <fullName evidence="3">RNA N6-adenosine-methyltransferase METTL16</fullName>
    </submittedName>
</protein>
<dbReference type="PANTHER" id="PTHR13393:SF0">
    <property type="entry name" value="RNA N6-ADENOSINE-METHYLTRANSFERASE METTL16"/>
    <property type="match status" value="1"/>
</dbReference>
<gene>
    <name evidence="3" type="ORF">N7458_002786</name>
</gene>
<dbReference type="EMBL" id="JAPVEA010000002">
    <property type="protein sequence ID" value="KAJ5461234.1"/>
    <property type="molecule type" value="Genomic_DNA"/>
</dbReference>
<organism evidence="3 4">
    <name type="scientific">Penicillium daleae</name>
    <dbReference type="NCBI Taxonomy" id="63821"/>
    <lineage>
        <taxon>Eukaryota</taxon>
        <taxon>Fungi</taxon>
        <taxon>Dikarya</taxon>
        <taxon>Ascomycota</taxon>
        <taxon>Pezizomycotina</taxon>
        <taxon>Eurotiomycetes</taxon>
        <taxon>Eurotiomycetidae</taxon>
        <taxon>Eurotiales</taxon>
        <taxon>Aspergillaceae</taxon>
        <taxon>Penicillium</taxon>
    </lineage>
</organism>
<name>A0AAD6CDN5_9EURO</name>
<accession>A0AAD6CDN5</accession>
<sequence length="471" mass="53440">MEPARNLYKSDIDFAALALQSRDFAKHLRFNGQLDFHDEAAVRQLTISLLQHDFGLKVEIPSDRLCPPVSVFVVKLQLTGLRLTHTTGSKQVCGYFTSDKVQNSYISRHRLNYIIWVQDLLDSTTGSVHDTYDADREVVGLDVGTGCCSIYPLLGCMTRPRWKFVATDVDEQNARTARENVALNELQSRIQIIRTDPEGPLFPLEKLDHKTLDFTMCNPPFYASQEEMLNSAETKSHVPFSACTGAAVEMIAPGGEVEFVIRMINESLQLRDRIQWYTSMLGKLSSVTTLVERLTEHNNNNYAVTEFVQGNKTKRWAVAWSWGDRRPAMSVARNIPGFPKHLLPFPADYSFTLPTETNIDSAISTMKSNLGSLSWYWNWDKSTSAGVGFASENVWSRQARRKMKFAKQAGMGHLDVIPQEVALGVRVQLKLLQWKELESKEVQVLVRWIQGTDSVLFESFCGMLKRKMEDK</sequence>
<keyword evidence="2" id="KW-0808">Transferase</keyword>
<dbReference type="GeneID" id="81596412"/>
<dbReference type="Pfam" id="PF05971">
    <property type="entry name" value="Methyltransf_10"/>
    <property type="match status" value="2"/>
</dbReference>
<dbReference type="AlphaFoldDB" id="A0AAD6CDN5"/>
<evidence type="ECO:0000256" key="1">
    <source>
        <dbReference type="ARBA" id="ARBA00022603"/>
    </source>
</evidence>
<dbReference type="Gene3D" id="3.40.50.150">
    <property type="entry name" value="Vaccinia Virus protein VP39"/>
    <property type="match status" value="1"/>
</dbReference>
<dbReference type="RefSeq" id="XP_056770276.1">
    <property type="nucleotide sequence ID" value="XM_056906169.1"/>
</dbReference>
<evidence type="ECO:0000313" key="3">
    <source>
        <dbReference type="EMBL" id="KAJ5461234.1"/>
    </source>
</evidence>
<reference evidence="3" key="1">
    <citation type="submission" date="2022-12" db="EMBL/GenBank/DDBJ databases">
        <authorList>
            <person name="Petersen C."/>
        </authorList>
    </citation>
    <scope>NUCLEOTIDE SEQUENCE</scope>
    <source>
        <strain evidence="3">IBT 16125</strain>
    </source>
</reference>
<dbReference type="Proteomes" id="UP001213681">
    <property type="component" value="Unassembled WGS sequence"/>
</dbReference>
<reference evidence="3" key="2">
    <citation type="journal article" date="2023" name="IMA Fungus">
        <title>Comparative genomic study of the Penicillium genus elucidates a diverse pangenome and 15 lateral gene transfer events.</title>
        <authorList>
            <person name="Petersen C."/>
            <person name="Sorensen T."/>
            <person name="Nielsen M.R."/>
            <person name="Sondergaard T.E."/>
            <person name="Sorensen J.L."/>
            <person name="Fitzpatrick D.A."/>
            <person name="Frisvad J.C."/>
            <person name="Nielsen K.L."/>
        </authorList>
    </citation>
    <scope>NUCLEOTIDE SEQUENCE</scope>
    <source>
        <strain evidence="3">IBT 16125</strain>
    </source>
</reference>
<keyword evidence="1" id="KW-0489">Methyltransferase</keyword>
<dbReference type="PANTHER" id="PTHR13393">
    <property type="entry name" value="SAM-DEPENDENT METHYLTRANSFERASE"/>
    <property type="match status" value="1"/>
</dbReference>
<keyword evidence="4" id="KW-1185">Reference proteome</keyword>
<dbReference type="GO" id="GO:0008168">
    <property type="term" value="F:methyltransferase activity"/>
    <property type="evidence" value="ECO:0007669"/>
    <property type="project" value="UniProtKB-KW"/>
</dbReference>
<proteinExistence type="predicted"/>
<evidence type="ECO:0000256" key="2">
    <source>
        <dbReference type="ARBA" id="ARBA00022679"/>
    </source>
</evidence>
<dbReference type="FunFam" id="3.40.50.150:FF:000813">
    <property type="match status" value="1"/>
</dbReference>
<dbReference type="GO" id="GO:0005634">
    <property type="term" value="C:nucleus"/>
    <property type="evidence" value="ECO:0007669"/>
    <property type="project" value="TreeGrafter"/>
</dbReference>
<dbReference type="SUPFAM" id="SSF53335">
    <property type="entry name" value="S-adenosyl-L-methionine-dependent methyltransferases"/>
    <property type="match status" value="1"/>
</dbReference>
<evidence type="ECO:0000313" key="4">
    <source>
        <dbReference type="Proteomes" id="UP001213681"/>
    </source>
</evidence>
<dbReference type="InterPro" id="IPR029063">
    <property type="entry name" value="SAM-dependent_MTases_sf"/>
</dbReference>
<dbReference type="GO" id="GO:0070475">
    <property type="term" value="P:rRNA base methylation"/>
    <property type="evidence" value="ECO:0007669"/>
    <property type="project" value="TreeGrafter"/>
</dbReference>
<comment type="caution">
    <text evidence="3">The sequence shown here is derived from an EMBL/GenBank/DDBJ whole genome shotgun (WGS) entry which is preliminary data.</text>
</comment>
<dbReference type="InterPro" id="IPR010286">
    <property type="entry name" value="METTL16/RlmF"/>
</dbReference>